<dbReference type="Proteomes" id="UP000620139">
    <property type="component" value="Unassembled WGS sequence"/>
</dbReference>
<gene>
    <name evidence="8" type="ORF">I7X43_03685</name>
</gene>
<evidence type="ECO:0000313" key="9">
    <source>
        <dbReference type="Proteomes" id="UP000620139"/>
    </source>
</evidence>
<evidence type="ECO:0000256" key="7">
    <source>
        <dbReference type="SAM" id="Phobius"/>
    </source>
</evidence>
<comment type="subcellular location">
    <subcellularLocation>
        <location evidence="1">Cell membrane</location>
        <topology evidence="1">Multi-pass membrane protein</topology>
    </subcellularLocation>
</comment>
<evidence type="ECO:0000313" key="8">
    <source>
        <dbReference type="EMBL" id="MBH9551944.1"/>
    </source>
</evidence>
<dbReference type="InterPro" id="IPR003370">
    <property type="entry name" value="Chromate_transpt"/>
</dbReference>
<dbReference type="AlphaFoldDB" id="A0A931NCV7"/>
<evidence type="ECO:0000256" key="5">
    <source>
        <dbReference type="ARBA" id="ARBA00022989"/>
    </source>
</evidence>
<keyword evidence="6 7" id="KW-0472">Membrane</keyword>
<feature type="transmembrane region" description="Helical" evidence="7">
    <location>
        <begin position="141"/>
        <end position="171"/>
    </location>
</feature>
<comment type="caution">
    <text evidence="8">The sequence shown here is derived from an EMBL/GenBank/DDBJ whole genome shotgun (WGS) entry which is preliminary data.</text>
</comment>
<dbReference type="Pfam" id="PF02417">
    <property type="entry name" value="Chromate_transp"/>
    <property type="match status" value="1"/>
</dbReference>
<dbReference type="EMBL" id="JAEDAL010000001">
    <property type="protein sequence ID" value="MBH9551944.1"/>
    <property type="molecule type" value="Genomic_DNA"/>
</dbReference>
<dbReference type="PANTHER" id="PTHR33567:SF3">
    <property type="entry name" value="CHROMATE ION TRANSPORTER (EUROFUNG)"/>
    <property type="match status" value="1"/>
</dbReference>
<organism evidence="8 9">
    <name type="scientific">Inhella gelatinilytica</name>
    <dbReference type="NCBI Taxonomy" id="2795030"/>
    <lineage>
        <taxon>Bacteria</taxon>
        <taxon>Pseudomonadati</taxon>
        <taxon>Pseudomonadota</taxon>
        <taxon>Betaproteobacteria</taxon>
        <taxon>Burkholderiales</taxon>
        <taxon>Sphaerotilaceae</taxon>
        <taxon>Inhella</taxon>
    </lineage>
</organism>
<dbReference type="GO" id="GO:0005886">
    <property type="term" value="C:plasma membrane"/>
    <property type="evidence" value="ECO:0007669"/>
    <property type="project" value="UniProtKB-SubCell"/>
</dbReference>
<name>A0A931NCV7_9BURK</name>
<sequence>MSPSCAQALRFWVLLGWVSFGGPAAQIALMHRELVERRRWVDEARFQHALAYCMTLPGPEAQQLATYLGWALHGRWMGLAAGLLFILPGWGLMMALGWLYMTQGQEPLWQALLAGLKPAIVALVAWAAWRMARRSLTHPGAWGVAGLSAGALALGAPYPLILVGAIAYALLRPAGWQSAPADPREIPGGVTAPEALLRRTALGLVVALGLWGLPLVGLMWLYGADGFLVQSAVFFTQAALVTFGGAYAVLPYVM</sequence>
<feature type="transmembrane region" description="Helical" evidence="7">
    <location>
        <begin position="201"/>
        <end position="222"/>
    </location>
</feature>
<evidence type="ECO:0000256" key="1">
    <source>
        <dbReference type="ARBA" id="ARBA00004651"/>
    </source>
</evidence>
<proteinExistence type="inferred from homology"/>
<keyword evidence="4 7" id="KW-0812">Transmembrane</keyword>
<evidence type="ECO:0000256" key="4">
    <source>
        <dbReference type="ARBA" id="ARBA00022692"/>
    </source>
</evidence>
<feature type="transmembrane region" description="Helical" evidence="7">
    <location>
        <begin position="107"/>
        <end position="129"/>
    </location>
</feature>
<feature type="transmembrane region" description="Helical" evidence="7">
    <location>
        <begin position="12"/>
        <end position="30"/>
    </location>
</feature>
<dbReference type="GO" id="GO:0015109">
    <property type="term" value="F:chromate transmembrane transporter activity"/>
    <property type="evidence" value="ECO:0007669"/>
    <property type="project" value="InterPro"/>
</dbReference>
<keyword evidence="5 7" id="KW-1133">Transmembrane helix</keyword>
<protein>
    <submittedName>
        <fullName evidence="8">Chromate transporter</fullName>
    </submittedName>
</protein>
<evidence type="ECO:0000256" key="2">
    <source>
        <dbReference type="ARBA" id="ARBA00005262"/>
    </source>
</evidence>
<dbReference type="PANTHER" id="PTHR33567">
    <property type="entry name" value="CHROMATE ION TRANSPORTER (EUROFUNG)"/>
    <property type="match status" value="1"/>
</dbReference>
<feature type="transmembrane region" description="Helical" evidence="7">
    <location>
        <begin position="76"/>
        <end position="101"/>
    </location>
</feature>
<feature type="transmembrane region" description="Helical" evidence="7">
    <location>
        <begin position="234"/>
        <end position="253"/>
    </location>
</feature>
<evidence type="ECO:0000256" key="3">
    <source>
        <dbReference type="ARBA" id="ARBA00022475"/>
    </source>
</evidence>
<comment type="similarity">
    <text evidence="2">Belongs to the chromate ion transporter (CHR) (TC 2.A.51) family.</text>
</comment>
<dbReference type="RefSeq" id="WP_198099531.1">
    <property type="nucleotide sequence ID" value="NZ_JAEDAL010000001.1"/>
</dbReference>
<evidence type="ECO:0000256" key="6">
    <source>
        <dbReference type="ARBA" id="ARBA00023136"/>
    </source>
</evidence>
<reference evidence="8" key="1">
    <citation type="submission" date="2020-12" db="EMBL/GenBank/DDBJ databases">
        <title>The genome sequence of Inhella sp. 4Y17.</title>
        <authorList>
            <person name="Liu Y."/>
        </authorList>
    </citation>
    <scope>NUCLEOTIDE SEQUENCE</scope>
    <source>
        <strain evidence="8">4Y10</strain>
    </source>
</reference>
<keyword evidence="9" id="KW-1185">Reference proteome</keyword>
<keyword evidence="3" id="KW-1003">Cell membrane</keyword>
<accession>A0A931NCV7</accession>